<comment type="caution">
    <text evidence="1">The sequence shown here is derived from an EMBL/GenBank/DDBJ whole genome shotgun (WGS) entry which is preliminary data.</text>
</comment>
<sequence>MNVILWGILLPFGVSSICLLILYFNTKDVGALLKGVIITAYLILTILLIFLISHVHSTNTEMITQTEEPTHITVKISSHKL</sequence>
<dbReference type="Proteomes" id="UP000188605">
    <property type="component" value="Unassembled WGS sequence"/>
</dbReference>
<keyword evidence="2" id="KW-1185">Reference proteome</keyword>
<evidence type="ECO:0000313" key="2">
    <source>
        <dbReference type="Proteomes" id="UP000188605"/>
    </source>
</evidence>
<protein>
    <submittedName>
        <fullName evidence="1">Uncharacterized protein</fullName>
    </submittedName>
</protein>
<gene>
    <name evidence="1" type="ORF">AN396_05640</name>
</gene>
<evidence type="ECO:0000313" key="1">
    <source>
        <dbReference type="EMBL" id="ONI40660.1"/>
    </source>
</evidence>
<dbReference type="EMBL" id="LJDB01000047">
    <property type="protein sequence ID" value="ONI40660.1"/>
    <property type="molecule type" value="Genomic_DNA"/>
</dbReference>
<accession>A0ACC8XCI6</accession>
<organism evidence="1 2">
    <name type="scientific">Candidatus Epulonipiscium fishelsonii</name>
    <dbReference type="NCBI Taxonomy" id="77094"/>
    <lineage>
        <taxon>Bacteria</taxon>
        <taxon>Bacillati</taxon>
        <taxon>Bacillota</taxon>
        <taxon>Clostridia</taxon>
        <taxon>Lachnospirales</taxon>
        <taxon>Lachnospiraceae</taxon>
        <taxon>Candidatus Epulonipiscium</taxon>
    </lineage>
</organism>
<name>A0ACC8XCI6_9FIRM</name>
<reference evidence="1" key="1">
    <citation type="submission" date="2016-08" db="EMBL/GenBank/DDBJ databases">
        <authorList>
            <person name="Ngugi D.K."/>
            <person name="Miyake S."/>
            <person name="Stingl U."/>
        </authorList>
    </citation>
    <scope>NUCLEOTIDE SEQUENCE</scope>
    <source>
        <strain evidence="1">SCG-B11WGA-EpuloA1</strain>
    </source>
</reference>
<proteinExistence type="predicted"/>